<proteinExistence type="predicted"/>
<gene>
    <name evidence="1" type="ORF">BV22DRAFT_1069015</name>
</gene>
<evidence type="ECO:0000313" key="1">
    <source>
        <dbReference type="EMBL" id="KAH7923311.1"/>
    </source>
</evidence>
<dbReference type="EMBL" id="MU266456">
    <property type="protein sequence ID" value="KAH7923311.1"/>
    <property type="molecule type" value="Genomic_DNA"/>
</dbReference>
<comment type="caution">
    <text evidence="1">The sequence shown here is derived from an EMBL/GenBank/DDBJ whole genome shotgun (WGS) entry which is preliminary data.</text>
</comment>
<sequence length="213" mass="23856">MGQHKSNFSISIPTPRCHYMTEISSAEPERERLRHLMKGSDPEELIHCLDPTSKHLLHGLALTVGSAIGSSPPSREECLAAFTATSKTRLTAGARAWSKHSHRSQGDGQGDQDTRRLGWWGTPSGPVAGINEKALALFEKVVDNATWKNIHWLPHRILVYEARVEEGYGMRWSQDLSVVEDGEYGSGEMKVPWTFRGFVEPMMENGHEVGWKH</sequence>
<reference evidence="1" key="1">
    <citation type="journal article" date="2021" name="New Phytol.">
        <title>Evolutionary innovations through gain and loss of genes in the ectomycorrhizal Boletales.</title>
        <authorList>
            <person name="Wu G."/>
            <person name="Miyauchi S."/>
            <person name="Morin E."/>
            <person name="Kuo A."/>
            <person name="Drula E."/>
            <person name="Varga T."/>
            <person name="Kohler A."/>
            <person name="Feng B."/>
            <person name="Cao Y."/>
            <person name="Lipzen A."/>
            <person name="Daum C."/>
            <person name="Hundley H."/>
            <person name="Pangilinan J."/>
            <person name="Johnson J."/>
            <person name="Barry K."/>
            <person name="LaButti K."/>
            <person name="Ng V."/>
            <person name="Ahrendt S."/>
            <person name="Min B."/>
            <person name="Choi I.G."/>
            <person name="Park H."/>
            <person name="Plett J.M."/>
            <person name="Magnuson J."/>
            <person name="Spatafora J.W."/>
            <person name="Nagy L.G."/>
            <person name="Henrissat B."/>
            <person name="Grigoriev I.V."/>
            <person name="Yang Z.L."/>
            <person name="Xu J."/>
            <person name="Martin F.M."/>
        </authorList>
    </citation>
    <scope>NUCLEOTIDE SEQUENCE</scope>
    <source>
        <strain evidence="1">KUC20120723A-06</strain>
    </source>
</reference>
<protein>
    <submittedName>
        <fullName evidence="1">Uncharacterized protein</fullName>
    </submittedName>
</protein>
<keyword evidence="2" id="KW-1185">Reference proteome</keyword>
<evidence type="ECO:0000313" key="2">
    <source>
        <dbReference type="Proteomes" id="UP000790709"/>
    </source>
</evidence>
<dbReference type="Proteomes" id="UP000790709">
    <property type="component" value="Unassembled WGS sequence"/>
</dbReference>
<organism evidence="1 2">
    <name type="scientific">Leucogyrophana mollusca</name>
    <dbReference type="NCBI Taxonomy" id="85980"/>
    <lineage>
        <taxon>Eukaryota</taxon>
        <taxon>Fungi</taxon>
        <taxon>Dikarya</taxon>
        <taxon>Basidiomycota</taxon>
        <taxon>Agaricomycotina</taxon>
        <taxon>Agaricomycetes</taxon>
        <taxon>Agaricomycetidae</taxon>
        <taxon>Boletales</taxon>
        <taxon>Boletales incertae sedis</taxon>
        <taxon>Leucogyrophana</taxon>
    </lineage>
</organism>
<accession>A0ACB8BDQ0</accession>
<name>A0ACB8BDQ0_9AGAM</name>